<comment type="caution">
    <text evidence="1">The sequence shown here is derived from an EMBL/GenBank/DDBJ whole genome shotgun (WGS) entry which is preliminary data.</text>
</comment>
<name>A0AAU9NC96_9ASTR</name>
<sequence length="113" mass="12675">MIAYLVYLGSNIISWRSTRQKSVSRSSTEAEYKALANTAAELSWAKNLLTELGISPSSTPIIHCDNTSATYLCANPIYHSRMEHVALDYHFSTRTGFCWLIKGSIYSHFGSTY</sequence>
<dbReference type="PANTHER" id="PTHR11439">
    <property type="entry name" value="GAG-POL-RELATED RETROTRANSPOSON"/>
    <property type="match status" value="1"/>
</dbReference>
<gene>
    <name evidence="1" type="ORF">LVIROSA_LOCUS19730</name>
</gene>
<accession>A0AAU9NC96</accession>
<keyword evidence="2" id="KW-1185">Reference proteome</keyword>
<dbReference type="CDD" id="cd09272">
    <property type="entry name" value="RNase_HI_RT_Ty1"/>
    <property type="match status" value="1"/>
</dbReference>
<evidence type="ECO:0008006" key="3">
    <source>
        <dbReference type="Google" id="ProtNLM"/>
    </source>
</evidence>
<dbReference type="PANTHER" id="PTHR11439:SF450">
    <property type="entry name" value="REVERSE TRANSCRIPTASE TY1_COPIA-TYPE DOMAIN-CONTAINING PROTEIN"/>
    <property type="match status" value="1"/>
</dbReference>
<protein>
    <recommendedName>
        <fullName evidence="3">Reverse transcriptase Ty1/copia-type domain-containing protein</fullName>
    </recommendedName>
</protein>
<evidence type="ECO:0000313" key="2">
    <source>
        <dbReference type="Proteomes" id="UP001157418"/>
    </source>
</evidence>
<dbReference type="EMBL" id="CAKMRJ010003334">
    <property type="protein sequence ID" value="CAH1433125.1"/>
    <property type="molecule type" value="Genomic_DNA"/>
</dbReference>
<dbReference type="AlphaFoldDB" id="A0AAU9NC96"/>
<evidence type="ECO:0000313" key="1">
    <source>
        <dbReference type="EMBL" id="CAH1433125.1"/>
    </source>
</evidence>
<dbReference type="Proteomes" id="UP001157418">
    <property type="component" value="Unassembled WGS sequence"/>
</dbReference>
<reference evidence="1 2" key="1">
    <citation type="submission" date="2022-01" db="EMBL/GenBank/DDBJ databases">
        <authorList>
            <person name="Xiong W."/>
            <person name="Schranz E."/>
        </authorList>
    </citation>
    <scope>NUCLEOTIDE SEQUENCE [LARGE SCALE GENOMIC DNA]</scope>
</reference>
<organism evidence="1 2">
    <name type="scientific">Lactuca virosa</name>
    <dbReference type="NCBI Taxonomy" id="75947"/>
    <lineage>
        <taxon>Eukaryota</taxon>
        <taxon>Viridiplantae</taxon>
        <taxon>Streptophyta</taxon>
        <taxon>Embryophyta</taxon>
        <taxon>Tracheophyta</taxon>
        <taxon>Spermatophyta</taxon>
        <taxon>Magnoliopsida</taxon>
        <taxon>eudicotyledons</taxon>
        <taxon>Gunneridae</taxon>
        <taxon>Pentapetalae</taxon>
        <taxon>asterids</taxon>
        <taxon>campanulids</taxon>
        <taxon>Asterales</taxon>
        <taxon>Asteraceae</taxon>
        <taxon>Cichorioideae</taxon>
        <taxon>Cichorieae</taxon>
        <taxon>Lactucinae</taxon>
        <taxon>Lactuca</taxon>
    </lineage>
</organism>
<proteinExistence type="predicted"/>